<keyword evidence="2" id="KW-1185">Reference proteome</keyword>
<name>A0ACC0VH57_9STRA</name>
<gene>
    <name evidence="1" type="ORF">PsorP6_013792</name>
</gene>
<accession>A0ACC0VH57</accession>
<comment type="caution">
    <text evidence="1">The sequence shown here is derived from an EMBL/GenBank/DDBJ whole genome shotgun (WGS) entry which is preliminary data.</text>
</comment>
<organism evidence="1 2">
    <name type="scientific">Peronosclerospora sorghi</name>
    <dbReference type="NCBI Taxonomy" id="230839"/>
    <lineage>
        <taxon>Eukaryota</taxon>
        <taxon>Sar</taxon>
        <taxon>Stramenopiles</taxon>
        <taxon>Oomycota</taxon>
        <taxon>Peronosporomycetes</taxon>
        <taxon>Peronosporales</taxon>
        <taxon>Peronosporaceae</taxon>
        <taxon>Peronosclerospora</taxon>
    </lineage>
</organism>
<evidence type="ECO:0000313" key="2">
    <source>
        <dbReference type="Proteomes" id="UP001163321"/>
    </source>
</evidence>
<proteinExistence type="predicted"/>
<dbReference type="EMBL" id="CM047588">
    <property type="protein sequence ID" value="KAI9905131.1"/>
    <property type="molecule type" value="Genomic_DNA"/>
</dbReference>
<reference evidence="1 2" key="1">
    <citation type="journal article" date="2022" name="bioRxiv">
        <title>The genome of the oomycete Peronosclerospora sorghi, a cosmopolitan pathogen of maize and sorghum, is inflated with dispersed pseudogenes.</title>
        <authorList>
            <person name="Fletcher K."/>
            <person name="Martin F."/>
            <person name="Isakeit T."/>
            <person name="Cavanaugh K."/>
            <person name="Magill C."/>
            <person name="Michelmore R."/>
        </authorList>
    </citation>
    <scope>NUCLEOTIDE SEQUENCE [LARGE SCALE GENOMIC DNA]</scope>
    <source>
        <strain evidence="1">P6</strain>
    </source>
</reference>
<protein>
    <submittedName>
        <fullName evidence="1">Uncharacterized protein</fullName>
    </submittedName>
</protein>
<dbReference type="Proteomes" id="UP001163321">
    <property type="component" value="Chromosome 9"/>
</dbReference>
<sequence>MMESFGTELQETPCPLIGALGSQDLQNKLLPYLRAANAEFVPTIHFVSLPREHRFPLKKELREKHGTFPNQTQRDFDGYRIQGILKARWIQKHLELLPAVVLLLDEFDPRWGPQEWQEKETTFREEVDKLKRVVSARECRVMLLLIQQVDDAGDVPMNTTEERVANLRKKLETDAKGLVLVKSRDLVRGSSVLMKLESSVRNMAIEYYKAQSKRVKRYKKALVKTPGYEALLARLCFKIAHYYEFRRYTKKVLQYYEASYRALISLPLHDNEAVDGIAYTQVMTMAEYVNFKLCYHFIFSSNNLKGAVDQLYRHMGIYARTITVPDRAYEHWEWISRQYHVFAQLLSEALSTQTSLVTTGLESNTYKEPYLYYYIAAKYAIFRRKAAAKLGLTDAALPGVAFTGESLSERDFVVVPSVYVGGDPVVSEAQGTSQDTSVTALVKYRYAVETAFPHTKRSIELLEHALQHLTMYVAAEDTQRNRLKCRLLVHLGTERLASGEYDRSRAELERAKAMFSSENCWAQTAQILKQLLICSFRQGDTAAYLDYSLQLLSPLVEDFVSIKERGRIQESFLQAWRDPVALGPPFTADCALANGHELELNRSRSVFTLRAQFDRAAACVKEDVRLEMRLQSHFPSPLVIARIELLFNDERYHTVLYHQGETGFLSYVDGLLFTSLEFTHKSIKQVCIPLRVLDGRQMLSIQEIRLFLNCGDDEIEVENGKRSAEKFLIFRLLVEHASRRQQETSQPYLVNGRVPAMGNGTASPSFSRKKSMFSLVEGPSVTPTDIELIQDDGAVYLKGSSLMILRPRANATLAMLSKDPLLTGDFRQLDFQLAANDDTLENVSFRIACEPPPTALAPEDVFFFIEESGVLTPMPLDATFQPSNVHSLPNLDPQSTTMFHVTVRLSKASLVSVIVSVSYTTKTGAAVSFDTRFDLVCHDPFAISGGFSYDFLSGCGVSGAAQLPRGSYACVGSVVNYQGSVTCTSGEALHVLAMHFEPRETHMIESLATSGFGAVVQVPHISSTDVCATLNDGDSQCFYLRLVPKLASNFVILGRVEILWRRDSSSSSQVVHTWLDIPMVSFVDAPLTITVETPPFGVEGVLLYMKVRIKNNEAAMHSLKVKPVYGEGAFFISGCTNRTEDLLPFEEQVFQLALVPTKTGYLGLPRLEIVSLTYDVPVTDPNECQELFVLPQKCPD</sequence>
<evidence type="ECO:0000313" key="1">
    <source>
        <dbReference type="EMBL" id="KAI9905131.1"/>
    </source>
</evidence>